<name>W7K1G5_PLAFO</name>
<dbReference type="Proteomes" id="UP000030673">
    <property type="component" value="Unassembled WGS sequence"/>
</dbReference>
<accession>W7K1G5</accession>
<proteinExistence type="predicted"/>
<reference evidence="1 2" key="1">
    <citation type="submission" date="2013-02" db="EMBL/GenBank/DDBJ databases">
        <title>The Genome Sequence of Plasmodium falciparum NF54.</title>
        <authorList>
            <consortium name="The Broad Institute Genome Sequencing Platform"/>
            <consortium name="The Broad Institute Genome Sequencing Center for Infectious Disease"/>
            <person name="Neafsey D."/>
            <person name="Cheeseman I."/>
            <person name="Volkman S."/>
            <person name="Adams J."/>
            <person name="Walker B."/>
            <person name="Young S.K."/>
            <person name="Zeng Q."/>
            <person name="Gargeya S."/>
            <person name="Fitzgerald M."/>
            <person name="Haas B."/>
            <person name="Abouelleil A."/>
            <person name="Alvarado L."/>
            <person name="Arachchi H.M."/>
            <person name="Berlin A.M."/>
            <person name="Chapman S.B."/>
            <person name="Dewar J."/>
            <person name="Goldberg J."/>
            <person name="Griggs A."/>
            <person name="Gujja S."/>
            <person name="Hansen M."/>
            <person name="Howarth C."/>
            <person name="Imamovic A."/>
            <person name="Larimer J."/>
            <person name="McCowan C."/>
            <person name="Murphy C."/>
            <person name="Neiman D."/>
            <person name="Pearson M."/>
            <person name="Priest M."/>
            <person name="Roberts A."/>
            <person name="Saif S."/>
            <person name="Shea T."/>
            <person name="Sisk P."/>
            <person name="Sykes S."/>
            <person name="Wortman J."/>
            <person name="Nusbaum C."/>
            <person name="Birren B."/>
        </authorList>
    </citation>
    <scope>NUCLEOTIDE SEQUENCE [LARGE SCALE GENOMIC DNA]</scope>
    <source>
        <strain evidence="1 2">NF54</strain>
    </source>
</reference>
<sequence>MMIILKICTIFDDIENNYHEKYKRNNNSLSNYFYIYIQINKIEASVHNNLNDLQHINISNIWNI</sequence>
<keyword evidence="2" id="KW-1185">Reference proteome</keyword>
<protein>
    <submittedName>
        <fullName evidence="1">Uncharacterized protein</fullName>
    </submittedName>
</protein>
<dbReference type="AlphaFoldDB" id="W7K1G5"/>
<evidence type="ECO:0000313" key="2">
    <source>
        <dbReference type="Proteomes" id="UP000030673"/>
    </source>
</evidence>
<dbReference type="EMBL" id="KE123733">
    <property type="protein sequence ID" value="EWC90696.1"/>
    <property type="molecule type" value="Genomic_DNA"/>
</dbReference>
<evidence type="ECO:0000313" key="1">
    <source>
        <dbReference type="EMBL" id="EWC90696.1"/>
    </source>
</evidence>
<dbReference type="OMA" id="ICTIFDD"/>
<organism evidence="1 2">
    <name type="scientific">Plasmodium falciparum (isolate NF54)</name>
    <dbReference type="NCBI Taxonomy" id="5843"/>
    <lineage>
        <taxon>Eukaryota</taxon>
        <taxon>Sar</taxon>
        <taxon>Alveolata</taxon>
        <taxon>Apicomplexa</taxon>
        <taxon>Aconoidasida</taxon>
        <taxon>Haemosporida</taxon>
        <taxon>Plasmodiidae</taxon>
        <taxon>Plasmodium</taxon>
        <taxon>Plasmodium (Laverania)</taxon>
    </lineage>
</organism>
<gene>
    <name evidence="1" type="ORF">PFNF54_00595</name>
</gene>